<dbReference type="Pfam" id="PF02775">
    <property type="entry name" value="TPP_enzyme_C"/>
    <property type="match status" value="1"/>
</dbReference>
<dbReference type="Gene3D" id="3.40.50.970">
    <property type="match status" value="2"/>
</dbReference>
<feature type="domain" description="Thiamine pyrophosphate enzyme N-terminal TPP-binding" evidence="6">
    <location>
        <begin position="1"/>
        <end position="117"/>
    </location>
</feature>
<dbReference type="InterPro" id="IPR000399">
    <property type="entry name" value="TPP-bd_CS"/>
</dbReference>
<sequence>MKLSDYIADFISQRTDHAFVGNGGSVVHILDSLNKYDDFKLVPFVNEQGASIAAEAYYRVTKKPGVAIATSGPGFVNLIQGIACAYYDSIPAIFITGQVVTKDLKLERKARQVGFQEMEVVDSVKEYTKYAVCLTEPDRVRYELERLWWEAENGRPGPVVLDLPDDMARAEIDPEKLIGFTPSNSEPSKILTISDIQSIKKALKGSKRPLIVVGSGIKLSNQEKQAINFIKKLNIPFVTTWSTVDMFTSSFEKLVGSFGVSSNRPGNFAVQSCDLLISLGSRLDTHMTGANAAKFSTKSFKVMVDIDQSEIDKENGLIIDLPINIDLKNFFDKVLDEDFIVGDISEWENRISLWKEKYPICQAEYFNAKDYVDPYVFMDSLSKLTVKDSVIIPDAGGNLTWTMQGYEPRVKQTIFSAFNHSPMGYAFPASIGVKLAKPDCEVVCITGDGGLNMNIQELGTLALQNLPIKIFILNNEEYGIIKQTQTTWLDSNYVCSDIASGVACPDFLRIAQAYDIKTESISSHENLDKKMQDVLFYSDGPIICNVKIKTNQEILPKLSSGRPLEDMYPHLSEKELKDNMYFD</sequence>
<dbReference type="GO" id="GO:0030976">
    <property type="term" value="F:thiamine pyrophosphate binding"/>
    <property type="evidence" value="ECO:0007669"/>
    <property type="project" value="InterPro"/>
</dbReference>
<dbReference type="Pfam" id="PF02776">
    <property type="entry name" value="TPP_enzyme_N"/>
    <property type="match status" value="1"/>
</dbReference>
<dbReference type="CDD" id="cd07035">
    <property type="entry name" value="TPP_PYR_POX_like"/>
    <property type="match status" value="1"/>
</dbReference>
<organism evidence="7">
    <name type="scientific">marine metagenome</name>
    <dbReference type="NCBI Taxonomy" id="408172"/>
    <lineage>
        <taxon>unclassified sequences</taxon>
        <taxon>metagenomes</taxon>
        <taxon>ecological metagenomes</taxon>
    </lineage>
</organism>
<dbReference type="GO" id="GO:0000287">
    <property type="term" value="F:magnesium ion binding"/>
    <property type="evidence" value="ECO:0007669"/>
    <property type="project" value="InterPro"/>
</dbReference>
<dbReference type="InterPro" id="IPR045229">
    <property type="entry name" value="TPP_enz"/>
</dbReference>
<proteinExistence type="inferred from homology"/>
<name>A0A382BVK8_9ZZZZ</name>
<dbReference type="AlphaFoldDB" id="A0A382BVK8"/>
<feature type="domain" description="Thiamine pyrophosphate enzyme central" evidence="4">
    <location>
        <begin position="196"/>
        <end position="332"/>
    </location>
</feature>
<accession>A0A382BVK8</accession>
<gene>
    <name evidence="7" type="ORF">METZ01_LOCUS170518</name>
</gene>
<evidence type="ECO:0000256" key="1">
    <source>
        <dbReference type="ARBA" id="ARBA00007812"/>
    </source>
</evidence>
<dbReference type="SUPFAM" id="SSF52467">
    <property type="entry name" value="DHS-like NAD/FAD-binding domain"/>
    <property type="match status" value="1"/>
</dbReference>
<dbReference type="Pfam" id="PF00205">
    <property type="entry name" value="TPP_enzyme_M"/>
    <property type="match status" value="1"/>
</dbReference>
<dbReference type="GO" id="GO:0003984">
    <property type="term" value="F:acetolactate synthase activity"/>
    <property type="evidence" value="ECO:0007669"/>
    <property type="project" value="TreeGrafter"/>
</dbReference>
<reference evidence="7" key="1">
    <citation type="submission" date="2018-05" db="EMBL/GenBank/DDBJ databases">
        <authorList>
            <person name="Lanie J.A."/>
            <person name="Ng W.-L."/>
            <person name="Kazmierczak K.M."/>
            <person name="Andrzejewski T.M."/>
            <person name="Davidsen T.M."/>
            <person name="Wayne K.J."/>
            <person name="Tettelin H."/>
            <person name="Glass J.I."/>
            <person name="Rusch D."/>
            <person name="Podicherti R."/>
            <person name="Tsui H.-C.T."/>
            <person name="Winkler M.E."/>
        </authorList>
    </citation>
    <scope>NUCLEOTIDE SEQUENCE</scope>
</reference>
<evidence type="ECO:0000259" key="4">
    <source>
        <dbReference type="Pfam" id="PF00205"/>
    </source>
</evidence>
<evidence type="ECO:0000259" key="5">
    <source>
        <dbReference type="Pfam" id="PF02775"/>
    </source>
</evidence>
<evidence type="ECO:0000256" key="3">
    <source>
        <dbReference type="RuleBase" id="RU362132"/>
    </source>
</evidence>
<dbReference type="GO" id="GO:0009099">
    <property type="term" value="P:L-valine biosynthetic process"/>
    <property type="evidence" value="ECO:0007669"/>
    <property type="project" value="TreeGrafter"/>
</dbReference>
<protein>
    <recommendedName>
        <fullName evidence="8">Thiamine pyrophosphate-binding protein</fullName>
    </recommendedName>
</protein>
<dbReference type="InterPro" id="IPR011766">
    <property type="entry name" value="TPP_enzyme_TPP-bd"/>
</dbReference>
<evidence type="ECO:0000259" key="6">
    <source>
        <dbReference type="Pfam" id="PF02776"/>
    </source>
</evidence>
<comment type="similarity">
    <text evidence="1 3">Belongs to the TPP enzyme family.</text>
</comment>
<dbReference type="EMBL" id="UINC01031507">
    <property type="protein sequence ID" value="SVB17664.1"/>
    <property type="molecule type" value="Genomic_DNA"/>
</dbReference>
<dbReference type="Gene3D" id="3.40.50.1220">
    <property type="entry name" value="TPP-binding domain"/>
    <property type="match status" value="1"/>
</dbReference>
<evidence type="ECO:0000313" key="7">
    <source>
        <dbReference type="EMBL" id="SVB17664.1"/>
    </source>
</evidence>
<dbReference type="PANTHER" id="PTHR18968:SF142">
    <property type="entry name" value="ACETOLACTATE SYNTHASE"/>
    <property type="match status" value="1"/>
</dbReference>
<dbReference type="InterPro" id="IPR029061">
    <property type="entry name" value="THDP-binding"/>
</dbReference>
<dbReference type="PANTHER" id="PTHR18968">
    <property type="entry name" value="THIAMINE PYROPHOSPHATE ENZYMES"/>
    <property type="match status" value="1"/>
</dbReference>
<evidence type="ECO:0000256" key="2">
    <source>
        <dbReference type="ARBA" id="ARBA00023052"/>
    </source>
</evidence>
<dbReference type="GO" id="GO:0005948">
    <property type="term" value="C:acetolactate synthase complex"/>
    <property type="evidence" value="ECO:0007669"/>
    <property type="project" value="TreeGrafter"/>
</dbReference>
<keyword evidence="2 3" id="KW-0786">Thiamine pyrophosphate</keyword>
<dbReference type="GO" id="GO:0050660">
    <property type="term" value="F:flavin adenine dinucleotide binding"/>
    <property type="evidence" value="ECO:0007669"/>
    <property type="project" value="TreeGrafter"/>
</dbReference>
<evidence type="ECO:0008006" key="8">
    <source>
        <dbReference type="Google" id="ProtNLM"/>
    </source>
</evidence>
<dbReference type="InterPro" id="IPR029035">
    <property type="entry name" value="DHS-like_NAD/FAD-binding_dom"/>
</dbReference>
<dbReference type="InterPro" id="IPR012001">
    <property type="entry name" value="Thiamin_PyroP_enz_TPP-bd_dom"/>
</dbReference>
<dbReference type="PROSITE" id="PS00187">
    <property type="entry name" value="TPP_ENZYMES"/>
    <property type="match status" value="1"/>
</dbReference>
<dbReference type="InterPro" id="IPR012000">
    <property type="entry name" value="Thiamin_PyroP_enz_cen_dom"/>
</dbReference>
<dbReference type="SUPFAM" id="SSF52518">
    <property type="entry name" value="Thiamin diphosphate-binding fold (THDP-binding)"/>
    <property type="match status" value="2"/>
</dbReference>
<dbReference type="GO" id="GO:0009097">
    <property type="term" value="P:isoleucine biosynthetic process"/>
    <property type="evidence" value="ECO:0007669"/>
    <property type="project" value="TreeGrafter"/>
</dbReference>
<feature type="domain" description="Thiamine pyrophosphate enzyme TPP-binding" evidence="5">
    <location>
        <begin position="394"/>
        <end position="546"/>
    </location>
</feature>